<organism evidence="2 3">
    <name type="scientific">Nesidiocoris tenuis</name>
    <dbReference type="NCBI Taxonomy" id="355587"/>
    <lineage>
        <taxon>Eukaryota</taxon>
        <taxon>Metazoa</taxon>
        <taxon>Ecdysozoa</taxon>
        <taxon>Arthropoda</taxon>
        <taxon>Hexapoda</taxon>
        <taxon>Insecta</taxon>
        <taxon>Pterygota</taxon>
        <taxon>Neoptera</taxon>
        <taxon>Paraneoptera</taxon>
        <taxon>Hemiptera</taxon>
        <taxon>Heteroptera</taxon>
        <taxon>Panheteroptera</taxon>
        <taxon>Cimicomorpha</taxon>
        <taxon>Miridae</taxon>
        <taxon>Dicyphina</taxon>
        <taxon>Nesidiocoris</taxon>
    </lineage>
</organism>
<dbReference type="EMBL" id="AP028909">
    <property type="protein sequence ID" value="BES88825.1"/>
    <property type="molecule type" value="Genomic_DNA"/>
</dbReference>
<proteinExistence type="predicted"/>
<feature type="compositionally biased region" description="Basic and acidic residues" evidence="1">
    <location>
        <begin position="65"/>
        <end position="78"/>
    </location>
</feature>
<gene>
    <name evidence="2" type="ORF">NTJ_01632</name>
</gene>
<feature type="region of interest" description="Disordered" evidence="1">
    <location>
        <begin position="59"/>
        <end position="78"/>
    </location>
</feature>
<feature type="region of interest" description="Disordered" evidence="1">
    <location>
        <begin position="1"/>
        <end position="30"/>
    </location>
</feature>
<name>A0ABN7A945_9HEMI</name>
<sequence>MKRSPKKSFSGKSTYVQAQGMRVSEGPKNGRAREVCQCGRLCHRQMPSVDDSVTELHKGTTKSFQGREREANDRNGKTPELIERGQSKVFIASFHYLGIPRPSEAPLRNASAY</sequence>
<reference evidence="2 3" key="1">
    <citation type="submission" date="2023-09" db="EMBL/GenBank/DDBJ databases">
        <title>Nesidiocoris tenuis whole genome shotgun sequence.</title>
        <authorList>
            <person name="Shibata T."/>
            <person name="Shimoda M."/>
            <person name="Kobayashi T."/>
            <person name="Uehara T."/>
        </authorList>
    </citation>
    <scope>NUCLEOTIDE SEQUENCE [LARGE SCALE GENOMIC DNA]</scope>
    <source>
        <strain evidence="2 3">Japan</strain>
    </source>
</reference>
<evidence type="ECO:0000313" key="3">
    <source>
        <dbReference type="Proteomes" id="UP001307889"/>
    </source>
</evidence>
<evidence type="ECO:0000256" key="1">
    <source>
        <dbReference type="SAM" id="MobiDB-lite"/>
    </source>
</evidence>
<accession>A0ABN7A945</accession>
<protein>
    <submittedName>
        <fullName evidence="2">Uncharacterized protein</fullName>
    </submittedName>
</protein>
<keyword evidence="3" id="KW-1185">Reference proteome</keyword>
<evidence type="ECO:0000313" key="2">
    <source>
        <dbReference type="EMBL" id="BES88825.1"/>
    </source>
</evidence>
<dbReference type="Proteomes" id="UP001307889">
    <property type="component" value="Chromosome 1"/>
</dbReference>